<feature type="transmembrane region" description="Helical" evidence="13">
    <location>
        <begin position="154"/>
        <end position="174"/>
    </location>
</feature>
<evidence type="ECO:0000256" key="9">
    <source>
        <dbReference type="ARBA" id="ARBA00022989"/>
    </source>
</evidence>
<reference evidence="15" key="2">
    <citation type="journal article" date="2024" name="Nature">
        <title>Anoxygenic phototroph of the Chloroflexota uses a type I reaction centre.</title>
        <authorList>
            <person name="Tsuji J.M."/>
            <person name="Shaw N.A."/>
            <person name="Nagashima S."/>
            <person name="Venkiteswaran J.J."/>
            <person name="Schiff S.L."/>
            <person name="Watanabe T."/>
            <person name="Fukui M."/>
            <person name="Hanada S."/>
            <person name="Tank M."/>
            <person name="Neufeld J.D."/>
        </authorList>
    </citation>
    <scope>NUCLEOTIDE SEQUENCE</scope>
    <source>
        <strain evidence="15">L227-S17</strain>
    </source>
</reference>
<evidence type="ECO:0000313" key="17">
    <source>
        <dbReference type="Proteomes" id="UP001431572"/>
    </source>
</evidence>
<keyword evidence="17" id="KW-1185">Reference proteome</keyword>
<dbReference type="Proteomes" id="UP001431572">
    <property type="component" value="Chromosome 2"/>
</dbReference>
<feature type="transmembrane region" description="Helical" evidence="13">
    <location>
        <begin position="250"/>
        <end position="270"/>
    </location>
</feature>
<feature type="transmembrane region" description="Helical" evidence="13">
    <location>
        <begin position="387"/>
        <end position="408"/>
    </location>
</feature>
<organism evidence="14 16">
    <name type="scientific">Candidatus Chlorohelix allophototropha</name>
    <dbReference type="NCBI Taxonomy" id="3003348"/>
    <lineage>
        <taxon>Bacteria</taxon>
        <taxon>Bacillati</taxon>
        <taxon>Chloroflexota</taxon>
        <taxon>Chloroflexia</taxon>
        <taxon>Candidatus Chloroheliales</taxon>
        <taxon>Candidatus Chloroheliaceae</taxon>
        <taxon>Candidatus Chlorohelix</taxon>
    </lineage>
</organism>
<feature type="transmembrane region" description="Helical" evidence="13">
    <location>
        <begin position="304"/>
        <end position="327"/>
    </location>
</feature>
<comment type="function">
    <text evidence="1">Multidrug efflux pump.</text>
</comment>
<keyword evidence="9 13" id="KW-1133">Transmembrane helix</keyword>
<feature type="transmembrane region" description="Helical" evidence="13">
    <location>
        <begin position="217"/>
        <end position="238"/>
    </location>
</feature>
<dbReference type="InterPro" id="IPR050222">
    <property type="entry name" value="MATE_MdtK"/>
</dbReference>
<dbReference type="InterPro" id="IPR048279">
    <property type="entry name" value="MdtK-like"/>
</dbReference>
<keyword evidence="11 13" id="KW-0472">Membrane</keyword>
<dbReference type="GO" id="GO:0042910">
    <property type="term" value="F:xenobiotic transmembrane transporter activity"/>
    <property type="evidence" value="ECO:0007669"/>
    <property type="project" value="InterPro"/>
</dbReference>
<reference evidence="14 16" key="1">
    <citation type="submission" date="2020-06" db="EMBL/GenBank/DDBJ databases">
        <title>Anoxygenic phototrophic Chloroflexota member uses a Type I reaction center.</title>
        <authorList>
            <person name="Tsuji J.M."/>
            <person name="Shaw N.A."/>
            <person name="Nagashima S."/>
            <person name="Venkiteswaran J."/>
            <person name="Schiff S.L."/>
            <person name="Hanada S."/>
            <person name="Tank M."/>
            <person name="Neufeld J.D."/>
        </authorList>
    </citation>
    <scope>NUCLEOTIDE SEQUENCE [LARGE SCALE GENOMIC DNA]</scope>
    <source>
        <strain evidence="14">L227-S17</strain>
    </source>
</reference>
<comment type="similarity">
    <text evidence="3">Belongs to the multi antimicrobial extrusion (MATE) (TC 2.A.66.1) family.</text>
</comment>
<dbReference type="NCBIfam" id="TIGR00797">
    <property type="entry name" value="matE"/>
    <property type="match status" value="1"/>
</dbReference>
<sequence>MSKTQTKKEIVFEGEITPNRLRKQVWSLAWPTIGEQCLNLLVGLSDVFFVGHLTSTAVNQLGYGSAEALTSAALATFFTWVSFVIFSAVSIPATTLVARAYGAHDIKHAAHIGRQALVVGLITGIIVGIILHFSASYLILAFGASGNVAQIGTIYLETAAFGLPLWALLTIGNACLRGSGDTRTPLLIMLLVNSINIVGSALLVNGTLGFPIMGIRGAAMAAATAWTVGGLAVAIRLYKAPRLGNIGALYIPFGVKLEAATILAMLRIGLPTLGEQLAFQFGIFFFARMVVGLGTTNYAAHNAIISIDSIAFLPGMGFGIAATVLVGQCLGANRPDLAKRYAITSYQLGLVFMTFMGITFVLFPQFFLSILVNDPNVIEAATNPLRIAGMFDPLLATVFIFIGVLRGAGDTRYPMYARIISSCGVRFILGYIFIELIGLSLYGARLAMGLDSVVLSIMVVWRFKSGRWQSAIKDEPEQLEESSLPQLAAIQSSANE</sequence>
<evidence type="ECO:0000256" key="5">
    <source>
        <dbReference type="ARBA" id="ARBA00022448"/>
    </source>
</evidence>
<dbReference type="EMBL" id="CP128400">
    <property type="protein sequence ID" value="WJW67990.1"/>
    <property type="molecule type" value="Genomic_DNA"/>
</dbReference>
<evidence type="ECO:0000256" key="1">
    <source>
        <dbReference type="ARBA" id="ARBA00003408"/>
    </source>
</evidence>
<gene>
    <name evidence="14" type="ORF">HXX08_19515</name>
    <name evidence="15" type="ORF">OZ401_003585</name>
</gene>
<keyword evidence="7" id="KW-1003">Cell membrane</keyword>
<protein>
    <recommendedName>
        <fullName evidence="4">Probable multidrug resistance protein NorM</fullName>
    </recommendedName>
    <alternativeName>
        <fullName evidence="12">Multidrug-efflux transporter</fullName>
    </alternativeName>
</protein>
<evidence type="ECO:0000256" key="7">
    <source>
        <dbReference type="ARBA" id="ARBA00022475"/>
    </source>
</evidence>
<dbReference type="InterPro" id="IPR002528">
    <property type="entry name" value="MATE_fam"/>
</dbReference>
<evidence type="ECO:0000256" key="6">
    <source>
        <dbReference type="ARBA" id="ARBA00022449"/>
    </source>
</evidence>
<feature type="transmembrane region" description="Helical" evidence="13">
    <location>
        <begin position="348"/>
        <end position="367"/>
    </location>
</feature>
<dbReference type="GO" id="GO:0015297">
    <property type="term" value="F:antiporter activity"/>
    <property type="evidence" value="ECO:0007669"/>
    <property type="project" value="UniProtKB-KW"/>
</dbReference>
<feature type="transmembrane region" description="Helical" evidence="13">
    <location>
        <begin position="77"/>
        <end position="98"/>
    </location>
</feature>
<dbReference type="Pfam" id="PF01554">
    <property type="entry name" value="MatE"/>
    <property type="match status" value="2"/>
</dbReference>
<keyword evidence="8 13" id="KW-0812">Transmembrane</keyword>
<evidence type="ECO:0000256" key="8">
    <source>
        <dbReference type="ARBA" id="ARBA00022692"/>
    </source>
</evidence>
<dbReference type="PIRSF" id="PIRSF006603">
    <property type="entry name" value="DinF"/>
    <property type="match status" value="1"/>
</dbReference>
<feature type="transmembrane region" description="Helical" evidence="13">
    <location>
        <begin position="186"/>
        <end position="205"/>
    </location>
</feature>
<dbReference type="GO" id="GO:0006811">
    <property type="term" value="P:monoatomic ion transport"/>
    <property type="evidence" value="ECO:0007669"/>
    <property type="project" value="UniProtKB-KW"/>
</dbReference>
<proteinExistence type="inferred from homology"/>
<feature type="transmembrane region" description="Helical" evidence="13">
    <location>
        <begin position="118"/>
        <end position="142"/>
    </location>
</feature>
<dbReference type="Proteomes" id="UP000521676">
    <property type="component" value="Unassembled WGS sequence"/>
</dbReference>
<dbReference type="CDD" id="cd13137">
    <property type="entry name" value="MATE_NorM_like"/>
    <property type="match status" value="1"/>
</dbReference>
<evidence type="ECO:0000256" key="10">
    <source>
        <dbReference type="ARBA" id="ARBA00023065"/>
    </source>
</evidence>
<keyword evidence="5" id="KW-0813">Transport</keyword>
<evidence type="ECO:0000313" key="15">
    <source>
        <dbReference type="EMBL" id="WJW67990.1"/>
    </source>
</evidence>
<dbReference type="PANTHER" id="PTHR43298">
    <property type="entry name" value="MULTIDRUG RESISTANCE PROTEIN NORM-RELATED"/>
    <property type="match status" value="1"/>
</dbReference>
<evidence type="ECO:0000313" key="14">
    <source>
        <dbReference type="EMBL" id="NWJ48049.1"/>
    </source>
</evidence>
<evidence type="ECO:0000313" key="16">
    <source>
        <dbReference type="Proteomes" id="UP000521676"/>
    </source>
</evidence>
<dbReference type="AlphaFoldDB" id="A0A8T7M7F8"/>
<evidence type="ECO:0000256" key="13">
    <source>
        <dbReference type="SAM" id="Phobius"/>
    </source>
</evidence>
<name>A0A8T7M7F8_9CHLR</name>
<dbReference type="RefSeq" id="WP_341469894.1">
    <property type="nucleotide sequence ID" value="NZ_CP128400.1"/>
</dbReference>
<comment type="subcellular location">
    <subcellularLocation>
        <location evidence="2">Cell membrane</location>
        <topology evidence="2">Multi-pass membrane protein</topology>
    </subcellularLocation>
</comment>
<evidence type="ECO:0000256" key="2">
    <source>
        <dbReference type="ARBA" id="ARBA00004651"/>
    </source>
</evidence>
<accession>A0A8T7M7F8</accession>
<evidence type="ECO:0000256" key="12">
    <source>
        <dbReference type="ARBA" id="ARBA00031636"/>
    </source>
</evidence>
<dbReference type="GO" id="GO:0005886">
    <property type="term" value="C:plasma membrane"/>
    <property type="evidence" value="ECO:0007669"/>
    <property type="project" value="UniProtKB-SubCell"/>
</dbReference>
<dbReference type="EMBL" id="JACATZ010000003">
    <property type="protein sequence ID" value="NWJ48049.1"/>
    <property type="molecule type" value="Genomic_DNA"/>
</dbReference>
<dbReference type="PANTHER" id="PTHR43298:SF2">
    <property type="entry name" value="FMN_FAD EXPORTER YEEO-RELATED"/>
    <property type="match status" value="1"/>
</dbReference>
<evidence type="ECO:0000256" key="3">
    <source>
        <dbReference type="ARBA" id="ARBA00010199"/>
    </source>
</evidence>
<keyword evidence="10" id="KW-0406">Ion transport</keyword>
<evidence type="ECO:0000256" key="11">
    <source>
        <dbReference type="ARBA" id="ARBA00023136"/>
    </source>
</evidence>
<keyword evidence="6" id="KW-0050">Antiport</keyword>
<evidence type="ECO:0000256" key="4">
    <source>
        <dbReference type="ARBA" id="ARBA00020268"/>
    </source>
</evidence>